<evidence type="ECO:0000313" key="3">
    <source>
        <dbReference type="EMBL" id="CAB4882304.1"/>
    </source>
</evidence>
<evidence type="ECO:0000313" key="2">
    <source>
        <dbReference type="EMBL" id="CAB4757794.1"/>
    </source>
</evidence>
<dbReference type="PROSITE" id="PS51257">
    <property type="entry name" value="PROKAR_LIPOPROTEIN"/>
    <property type="match status" value="1"/>
</dbReference>
<dbReference type="EMBL" id="CAFBQP010000024">
    <property type="protein sequence ID" value="CAB5058722.1"/>
    <property type="molecule type" value="Genomic_DNA"/>
</dbReference>
<organism evidence="2">
    <name type="scientific">freshwater metagenome</name>
    <dbReference type="NCBI Taxonomy" id="449393"/>
    <lineage>
        <taxon>unclassified sequences</taxon>
        <taxon>metagenomes</taxon>
        <taxon>ecological metagenomes</taxon>
    </lineage>
</organism>
<evidence type="ECO:0000313" key="1">
    <source>
        <dbReference type="EMBL" id="CAB4727646.1"/>
    </source>
</evidence>
<protein>
    <submittedName>
        <fullName evidence="2">Unannotated protein</fullName>
    </submittedName>
</protein>
<evidence type="ECO:0000313" key="4">
    <source>
        <dbReference type="EMBL" id="CAB5058722.1"/>
    </source>
</evidence>
<dbReference type="EMBL" id="CAEZYY010000018">
    <property type="protein sequence ID" value="CAB4757794.1"/>
    <property type="molecule type" value="Genomic_DNA"/>
</dbReference>
<reference evidence="2" key="1">
    <citation type="submission" date="2020-05" db="EMBL/GenBank/DDBJ databases">
        <authorList>
            <person name="Chiriac C."/>
            <person name="Salcher M."/>
            <person name="Ghai R."/>
            <person name="Kavagutti S V."/>
        </authorList>
    </citation>
    <scope>NUCLEOTIDE SEQUENCE</scope>
</reference>
<dbReference type="EMBL" id="CAFBLR010000166">
    <property type="protein sequence ID" value="CAB4882304.1"/>
    <property type="molecule type" value="Genomic_DNA"/>
</dbReference>
<proteinExistence type="predicted"/>
<gene>
    <name evidence="1" type="ORF">UFOPK2602_02152</name>
    <name evidence="2" type="ORF">UFOPK2806_01439</name>
    <name evidence="3" type="ORF">UFOPK3417_01486</name>
    <name evidence="4" type="ORF">UFOPK4306_00806</name>
</gene>
<dbReference type="AlphaFoldDB" id="A0A6J6UFA0"/>
<accession>A0A6J6UFA0</accession>
<dbReference type="EMBL" id="CAEZXX010000203">
    <property type="protein sequence ID" value="CAB4727646.1"/>
    <property type="molecule type" value="Genomic_DNA"/>
</dbReference>
<name>A0A6J6UFA0_9ZZZZ</name>
<sequence>MRKLLAVGVTAIALFSLTSCSRSSTDFAKAAEKAIGGADAARVIGQEFTGIYCEDPGSTSEGVTFSCAGQGKTDGKRYKFTATITSSSRVEITDYKAVE</sequence>